<keyword evidence="21" id="KW-1185">Reference proteome</keyword>
<keyword evidence="8 15" id="KW-0378">Hydrolase</keyword>
<evidence type="ECO:0000256" key="8">
    <source>
        <dbReference type="ARBA" id="ARBA00022801"/>
    </source>
</evidence>
<evidence type="ECO:0000256" key="17">
    <source>
        <dbReference type="PIRSR" id="PIRSR006769-2"/>
    </source>
</evidence>
<accession>D9SS95</accession>
<dbReference type="SUPFAM" id="SSF53927">
    <property type="entry name" value="Cytidine deaminase-like"/>
    <property type="match status" value="1"/>
</dbReference>
<evidence type="ECO:0000256" key="15">
    <source>
        <dbReference type="PIRNR" id="PIRNR006769"/>
    </source>
</evidence>
<comment type="catalytic activity">
    <reaction evidence="14 15">
        <text>2,5-diamino-6-hydroxy-4-(5-phosphoribosylamino)-pyrimidine + H2O + H(+) = 5-amino-6-(5-phospho-D-ribosylamino)uracil + NH4(+)</text>
        <dbReference type="Rhea" id="RHEA:21868"/>
        <dbReference type="ChEBI" id="CHEBI:15377"/>
        <dbReference type="ChEBI" id="CHEBI:15378"/>
        <dbReference type="ChEBI" id="CHEBI:28938"/>
        <dbReference type="ChEBI" id="CHEBI:58453"/>
        <dbReference type="ChEBI" id="CHEBI:58614"/>
        <dbReference type="EC" id="3.5.4.26"/>
    </reaction>
</comment>
<feature type="domain" description="CMP/dCMP-type deaminase" evidence="19">
    <location>
        <begin position="1"/>
        <end position="124"/>
    </location>
</feature>
<keyword evidence="9 15" id="KW-0862">Zinc</keyword>
<dbReference type="EMBL" id="CP002160">
    <property type="protein sequence ID" value="ADL52542.1"/>
    <property type="molecule type" value="Genomic_DNA"/>
</dbReference>
<comment type="function">
    <text evidence="1 15">Converts 2,5-diamino-6-(ribosylamino)-4(3h)-pyrimidinone 5'-phosphate into 5-amino-6-(ribosylamino)-2,4(1h,3h)-pyrimidinedione 5'-phosphate.</text>
</comment>
<name>D9SS95_CLOC7</name>
<dbReference type="KEGG" id="ccb:Clocel_2846"/>
<feature type="binding site" evidence="17">
    <location>
        <begin position="296"/>
        <end position="302"/>
    </location>
    <ligand>
        <name>NADP(+)</name>
        <dbReference type="ChEBI" id="CHEBI:58349"/>
    </ligand>
</feature>
<evidence type="ECO:0000256" key="16">
    <source>
        <dbReference type="PIRSR" id="PIRSR006769-1"/>
    </source>
</evidence>
<dbReference type="eggNOG" id="COG0117">
    <property type="taxonomic scope" value="Bacteria"/>
</dbReference>
<feature type="binding site" evidence="17">
    <location>
        <position position="169"/>
    </location>
    <ligand>
        <name>NADP(+)</name>
        <dbReference type="ChEBI" id="CHEBI:58349"/>
    </ligand>
</feature>
<evidence type="ECO:0000256" key="10">
    <source>
        <dbReference type="ARBA" id="ARBA00022857"/>
    </source>
</evidence>
<evidence type="ECO:0000256" key="3">
    <source>
        <dbReference type="ARBA" id="ARBA00004910"/>
    </source>
</evidence>
<evidence type="ECO:0000259" key="19">
    <source>
        <dbReference type="PROSITE" id="PS51747"/>
    </source>
</evidence>
<evidence type="ECO:0000313" key="21">
    <source>
        <dbReference type="Proteomes" id="UP000002730"/>
    </source>
</evidence>
<keyword evidence="11 15" id="KW-0560">Oxidoreductase</keyword>
<evidence type="ECO:0000256" key="6">
    <source>
        <dbReference type="ARBA" id="ARBA00022619"/>
    </source>
</evidence>
<dbReference type="UniPathway" id="UPA00275">
    <property type="reaction ID" value="UER00401"/>
</dbReference>
<dbReference type="PANTHER" id="PTHR38011:SF7">
    <property type="entry name" value="2,5-DIAMINO-6-RIBOSYLAMINO-4(3H)-PYRIMIDINONE 5'-PHOSPHATE REDUCTASE"/>
    <property type="match status" value="1"/>
</dbReference>
<evidence type="ECO:0000256" key="9">
    <source>
        <dbReference type="ARBA" id="ARBA00022833"/>
    </source>
</evidence>
<dbReference type="HOGENOM" id="CLU_036590_1_2_9"/>
<dbReference type="InterPro" id="IPR024072">
    <property type="entry name" value="DHFR-like_dom_sf"/>
</dbReference>
<evidence type="ECO:0000256" key="5">
    <source>
        <dbReference type="ARBA" id="ARBA00007417"/>
    </source>
</evidence>
<comment type="cofactor">
    <cofactor evidence="15 18">
        <name>Zn(2+)</name>
        <dbReference type="ChEBI" id="CHEBI:29105"/>
    </cofactor>
    <text evidence="15 18">Binds 1 zinc ion.</text>
</comment>
<dbReference type="GO" id="GO:0008703">
    <property type="term" value="F:5-amino-6-(5-phosphoribosylamino)uracil reductase activity"/>
    <property type="evidence" value="ECO:0007669"/>
    <property type="project" value="UniProtKB-EC"/>
</dbReference>
<dbReference type="Pfam" id="PF00383">
    <property type="entry name" value="dCMP_cyt_deam_1"/>
    <property type="match status" value="1"/>
</dbReference>
<dbReference type="GO" id="GO:0008270">
    <property type="term" value="F:zinc ion binding"/>
    <property type="evidence" value="ECO:0007669"/>
    <property type="project" value="InterPro"/>
</dbReference>
<sequence length="364" mass="39416">MNESYMRRALELAKLGAGRVSPNPMVGAVIVKNGEIIGEGYHKQYGGPHAEVNAIASVSDNGELEGSTIYVTLEPCCHYGKTPPCTKAIIDNKIKTVVIGTLDPNPLVAGKGVEILRAEGIEVIVGVLEEECLKINESFMKYIKTKTPFVIMKAAMTLDGKIATSTGDSKWITNEESRINVHKLRNKVSGIMVGINTVLKDDPELTCRLEGGASPKRIIVDSGLKIPLNAKVLNAKDKVEVIVATTRKADESKVEVLERQGVKVIIVPEKEQKVNLKKLMEELGNLKVDSVLLEGGGTLCFSALEEGIIDKVQFYIAPKIIGGENSKTPVEGVGINKIKDAINVKDLRVSTFGGDILIEGYIRK</sequence>
<dbReference type="CDD" id="cd01284">
    <property type="entry name" value="Riboflavin_deaminase-reductase"/>
    <property type="match status" value="1"/>
</dbReference>
<dbReference type="InterPro" id="IPR011549">
    <property type="entry name" value="RibD_C"/>
</dbReference>
<dbReference type="InterPro" id="IPR016193">
    <property type="entry name" value="Cytidine_deaminase-like"/>
</dbReference>
<comment type="similarity">
    <text evidence="4 15">In the N-terminal section; belongs to the cytidine and deoxycytidylate deaminase family.</text>
</comment>
<dbReference type="EC" id="3.5.4.26" evidence="15"/>
<keyword evidence="12" id="KW-0511">Multifunctional enzyme</keyword>
<dbReference type="Gene3D" id="3.40.430.10">
    <property type="entry name" value="Dihydrofolate Reductase, subunit A"/>
    <property type="match status" value="1"/>
</dbReference>
<feature type="binding site" evidence="17">
    <location>
        <position position="205"/>
    </location>
    <ligand>
        <name>substrate</name>
    </ligand>
</feature>
<evidence type="ECO:0000256" key="7">
    <source>
        <dbReference type="ARBA" id="ARBA00022723"/>
    </source>
</evidence>
<feature type="active site" description="Proton donor" evidence="16">
    <location>
        <position position="51"/>
    </location>
</feature>
<dbReference type="Proteomes" id="UP000002730">
    <property type="component" value="Chromosome"/>
</dbReference>
<feature type="binding site" evidence="17">
    <location>
        <position position="171"/>
    </location>
    <ligand>
        <name>NADP(+)</name>
        <dbReference type="ChEBI" id="CHEBI:58349"/>
    </ligand>
</feature>
<dbReference type="AlphaFoldDB" id="D9SS95"/>
<comment type="pathway">
    <text evidence="2 15">Cofactor biosynthesis; riboflavin biosynthesis; 5-amino-6-(D-ribitylamino)uracil from GTP: step 2/4.</text>
</comment>
<keyword evidence="7 15" id="KW-0479">Metal-binding</keyword>
<evidence type="ECO:0000256" key="4">
    <source>
        <dbReference type="ARBA" id="ARBA00005259"/>
    </source>
</evidence>
<dbReference type="PROSITE" id="PS51747">
    <property type="entry name" value="CYT_DCMP_DEAMINASES_2"/>
    <property type="match status" value="1"/>
</dbReference>
<dbReference type="Gene3D" id="3.40.140.10">
    <property type="entry name" value="Cytidine Deaminase, domain 2"/>
    <property type="match status" value="1"/>
</dbReference>
<evidence type="ECO:0000256" key="13">
    <source>
        <dbReference type="ARBA" id="ARBA00049861"/>
    </source>
</evidence>
<evidence type="ECO:0000256" key="11">
    <source>
        <dbReference type="ARBA" id="ARBA00023002"/>
    </source>
</evidence>
<dbReference type="Pfam" id="PF01872">
    <property type="entry name" value="RibD_C"/>
    <property type="match status" value="1"/>
</dbReference>
<dbReference type="NCBIfam" id="TIGR00227">
    <property type="entry name" value="ribD_Cterm"/>
    <property type="match status" value="1"/>
</dbReference>
<keyword evidence="6 15" id="KW-0686">Riboflavin biosynthesis</keyword>
<evidence type="ECO:0000256" key="1">
    <source>
        <dbReference type="ARBA" id="ARBA00002151"/>
    </source>
</evidence>
<dbReference type="GO" id="GO:0009231">
    <property type="term" value="P:riboflavin biosynthetic process"/>
    <property type="evidence" value="ECO:0007669"/>
    <property type="project" value="UniProtKB-UniPathway"/>
</dbReference>
<feature type="binding site" evidence="17">
    <location>
        <position position="155"/>
    </location>
    <ligand>
        <name>NADP(+)</name>
        <dbReference type="ChEBI" id="CHEBI:58349"/>
    </ligand>
</feature>
<comment type="catalytic activity">
    <reaction evidence="13 15">
        <text>5-amino-6-(5-phospho-D-ribitylamino)uracil + NADP(+) = 5-amino-6-(5-phospho-D-ribosylamino)uracil + NADPH + H(+)</text>
        <dbReference type="Rhea" id="RHEA:17845"/>
        <dbReference type="ChEBI" id="CHEBI:15378"/>
        <dbReference type="ChEBI" id="CHEBI:57783"/>
        <dbReference type="ChEBI" id="CHEBI:58349"/>
        <dbReference type="ChEBI" id="CHEBI:58421"/>
        <dbReference type="ChEBI" id="CHEBI:58453"/>
        <dbReference type="EC" id="1.1.1.193"/>
    </reaction>
</comment>
<organism evidence="20 21">
    <name type="scientific">Clostridium cellulovorans (strain ATCC 35296 / DSM 3052 / OCM 3 / 743B)</name>
    <dbReference type="NCBI Taxonomy" id="573061"/>
    <lineage>
        <taxon>Bacteria</taxon>
        <taxon>Bacillati</taxon>
        <taxon>Bacillota</taxon>
        <taxon>Clostridia</taxon>
        <taxon>Eubacteriales</taxon>
        <taxon>Clostridiaceae</taxon>
        <taxon>Clostridium</taxon>
    </lineage>
</organism>
<evidence type="ECO:0000256" key="18">
    <source>
        <dbReference type="PIRSR" id="PIRSR006769-3"/>
    </source>
</evidence>
<proteinExistence type="inferred from homology"/>
<evidence type="ECO:0000256" key="14">
    <source>
        <dbReference type="ARBA" id="ARBA00049886"/>
    </source>
</evidence>
<dbReference type="GO" id="GO:0008835">
    <property type="term" value="F:diaminohydroxyphosphoribosylaminopyrimidine deaminase activity"/>
    <property type="evidence" value="ECO:0007669"/>
    <property type="project" value="UniProtKB-EC"/>
</dbReference>
<comment type="pathway">
    <text evidence="3 15">Cofactor biosynthesis; riboflavin biosynthesis; 5-amino-6-(D-ribitylamino)uracil from GTP: step 3/4.</text>
</comment>
<dbReference type="STRING" id="573061.Clocel_2846"/>
<feature type="binding site" evidence="18">
    <location>
        <position position="85"/>
    </location>
    <ligand>
        <name>Zn(2+)</name>
        <dbReference type="ChEBI" id="CHEBI:29105"/>
        <note>catalytic</note>
    </ligand>
</feature>
<feature type="binding site" evidence="17">
    <location>
        <position position="185"/>
    </location>
    <ligand>
        <name>substrate</name>
    </ligand>
</feature>
<comment type="similarity">
    <text evidence="5 15">In the C-terminal section; belongs to the HTP reductase family.</text>
</comment>
<feature type="binding site" evidence="17">
    <location>
        <position position="197"/>
    </location>
    <ligand>
        <name>NADP(+)</name>
        <dbReference type="ChEBI" id="CHEBI:58349"/>
    </ligand>
</feature>
<dbReference type="InterPro" id="IPR002734">
    <property type="entry name" value="RibDG_C"/>
</dbReference>
<dbReference type="FunFam" id="3.40.140.10:FF:000025">
    <property type="entry name" value="Riboflavin biosynthesis protein RibD"/>
    <property type="match status" value="1"/>
</dbReference>
<dbReference type="PROSITE" id="PS00903">
    <property type="entry name" value="CYT_DCMP_DEAMINASES_1"/>
    <property type="match status" value="1"/>
</dbReference>
<feature type="binding site" evidence="17">
    <location>
        <position position="294"/>
    </location>
    <ligand>
        <name>substrate</name>
    </ligand>
</feature>
<dbReference type="PANTHER" id="PTHR38011">
    <property type="entry name" value="DIHYDROFOLATE REDUCTASE FAMILY PROTEIN (AFU_ORTHOLOGUE AFUA_8G06820)"/>
    <property type="match status" value="1"/>
</dbReference>
<feature type="binding site" evidence="17">
    <location>
        <position position="208"/>
    </location>
    <ligand>
        <name>substrate</name>
    </ligand>
</feature>
<feature type="binding site" evidence="17">
    <location>
        <position position="222"/>
    </location>
    <ligand>
        <name>NADP(+)</name>
        <dbReference type="ChEBI" id="CHEBI:58349"/>
    </ligand>
</feature>
<reference evidence="20 21" key="1">
    <citation type="submission" date="2010-08" db="EMBL/GenBank/DDBJ databases">
        <title>Complete sequence of Clostridium cellulovorans 743B.</title>
        <authorList>
            <consortium name="US DOE Joint Genome Institute"/>
            <person name="Lucas S."/>
            <person name="Copeland A."/>
            <person name="Lapidus A."/>
            <person name="Cheng J.-F."/>
            <person name="Bruce D."/>
            <person name="Goodwin L."/>
            <person name="Pitluck S."/>
            <person name="Chertkov O."/>
            <person name="Detter J.C."/>
            <person name="Han C."/>
            <person name="Tapia R."/>
            <person name="Land M."/>
            <person name="Hauser L."/>
            <person name="Chang Y.-J."/>
            <person name="Jeffries C."/>
            <person name="Kyrpides N."/>
            <person name="Ivanova N."/>
            <person name="Mikhailova N."/>
            <person name="Hemme C.L."/>
            <person name="Woyke T."/>
        </authorList>
    </citation>
    <scope>NUCLEOTIDE SEQUENCE [LARGE SCALE GENOMIC DNA]</scope>
    <source>
        <strain evidence="21">ATCC 35296 / DSM 3052 / OCM 3 / 743B</strain>
    </source>
</reference>
<dbReference type="GO" id="GO:0050661">
    <property type="term" value="F:NADP binding"/>
    <property type="evidence" value="ECO:0007669"/>
    <property type="project" value="InterPro"/>
</dbReference>
<feature type="binding site" evidence="18">
    <location>
        <position position="49"/>
    </location>
    <ligand>
        <name>Zn(2+)</name>
        <dbReference type="ChEBI" id="CHEBI:29105"/>
        <note>catalytic</note>
    </ligand>
</feature>
<evidence type="ECO:0000313" key="20">
    <source>
        <dbReference type="EMBL" id="ADL52542.1"/>
    </source>
</evidence>
<evidence type="ECO:0000256" key="12">
    <source>
        <dbReference type="ARBA" id="ARBA00023268"/>
    </source>
</evidence>
<feature type="binding site" evidence="17">
    <location>
        <position position="201"/>
    </location>
    <ligand>
        <name>NADP(+)</name>
        <dbReference type="ChEBI" id="CHEBI:58349"/>
    </ligand>
</feature>
<dbReference type="RefSeq" id="WP_010074642.1">
    <property type="nucleotide sequence ID" value="NC_014393.1"/>
</dbReference>
<gene>
    <name evidence="20" type="ordered locus">Clocel_2846</name>
</gene>
<dbReference type="InterPro" id="IPR004794">
    <property type="entry name" value="Eubact_RibD"/>
</dbReference>
<keyword evidence="10 15" id="KW-0521">NADP</keyword>
<dbReference type="SUPFAM" id="SSF53597">
    <property type="entry name" value="Dihydrofolate reductase-like"/>
    <property type="match status" value="1"/>
</dbReference>
<dbReference type="NCBIfam" id="TIGR00326">
    <property type="entry name" value="eubact_ribD"/>
    <property type="match status" value="1"/>
</dbReference>
<protein>
    <recommendedName>
        <fullName evidence="15">Riboflavin biosynthesis protein RibD</fullName>
    </recommendedName>
    <domain>
        <recommendedName>
            <fullName evidence="15">Diaminohydroxyphosphoribosylaminopyrimidine deaminase</fullName>
            <shortName evidence="15">DRAP deaminase</shortName>
            <ecNumber evidence="15">3.5.4.26</ecNumber>
        </recommendedName>
        <alternativeName>
            <fullName evidence="15">Riboflavin-specific deaminase</fullName>
        </alternativeName>
    </domain>
    <domain>
        <recommendedName>
            <fullName evidence="15">5-amino-6-(5-phosphoribosylamino)uracil reductase</fullName>
            <ecNumber evidence="15">1.1.1.193</ecNumber>
        </recommendedName>
        <alternativeName>
            <fullName evidence="15">HTP reductase</fullName>
        </alternativeName>
    </domain>
</protein>
<dbReference type="OrthoDB" id="9800865at2"/>
<dbReference type="InterPro" id="IPR002125">
    <property type="entry name" value="CMP_dCMP_dom"/>
</dbReference>
<feature type="binding site" evidence="18">
    <location>
        <position position="76"/>
    </location>
    <ligand>
        <name>Zn(2+)</name>
        <dbReference type="ChEBI" id="CHEBI:29105"/>
        <note>catalytic</note>
    </ligand>
</feature>
<dbReference type="PIRSF" id="PIRSF006769">
    <property type="entry name" value="RibD"/>
    <property type="match status" value="1"/>
</dbReference>
<evidence type="ECO:0000256" key="2">
    <source>
        <dbReference type="ARBA" id="ARBA00004882"/>
    </source>
</evidence>
<dbReference type="InterPro" id="IPR016192">
    <property type="entry name" value="APOBEC/CMP_deaminase_Zn-bd"/>
</dbReference>
<dbReference type="EC" id="1.1.1.193" evidence="15"/>
<dbReference type="eggNOG" id="COG1985">
    <property type="taxonomic scope" value="Bacteria"/>
</dbReference>
<dbReference type="InterPro" id="IPR050765">
    <property type="entry name" value="Riboflavin_Biosynth_HTPR"/>
</dbReference>